<dbReference type="PATRIC" id="fig|54915.3.peg.5465"/>
<reference evidence="2" key="2">
    <citation type="submission" date="2015-07" db="EMBL/GenBank/DDBJ databases">
        <title>MeaNS - Measles Nucleotide Surveillance Program.</title>
        <authorList>
            <person name="Tran T."/>
            <person name="Druce J."/>
        </authorList>
    </citation>
    <scope>NUCLEOTIDE SEQUENCE</scope>
    <source>
        <strain evidence="2">DSM 9887</strain>
    </source>
</reference>
<gene>
    <name evidence="2" type="ORF">ADS79_01565</name>
    <name evidence="1" type="ORF">BRE01_16830</name>
</gene>
<reference evidence="3" key="1">
    <citation type="submission" date="2015-07" db="EMBL/GenBank/DDBJ databases">
        <title>Genome sequencing project for genomic taxonomy and phylogenomics of Bacillus-like bacteria.</title>
        <authorList>
            <person name="Liu B."/>
            <person name="Wang J."/>
            <person name="Zhu Y."/>
            <person name="Liu G."/>
            <person name="Chen Q."/>
            <person name="Chen Z."/>
            <person name="Lan J."/>
            <person name="Che J."/>
            <person name="Ge C."/>
            <person name="Shi H."/>
            <person name="Pan Z."/>
            <person name="Liu X."/>
        </authorList>
    </citation>
    <scope>NUCLEOTIDE SEQUENCE [LARGE SCALE GENOMIC DNA]</scope>
    <source>
        <strain evidence="3">DSM 9887</strain>
    </source>
</reference>
<dbReference type="EMBL" id="BJON01000006">
    <property type="protein sequence ID" value="GED67981.1"/>
    <property type="molecule type" value="Genomic_DNA"/>
</dbReference>
<dbReference type="EMBL" id="LGIQ01000002">
    <property type="protein sequence ID" value="KNB74412.1"/>
    <property type="molecule type" value="Genomic_DNA"/>
</dbReference>
<name>A0A0K9Z0M2_9BACL</name>
<organism evidence="2 3">
    <name type="scientific">Brevibacillus reuszeri</name>
    <dbReference type="NCBI Taxonomy" id="54915"/>
    <lineage>
        <taxon>Bacteria</taxon>
        <taxon>Bacillati</taxon>
        <taxon>Bacillota</taxon>
        <taxon>Bacilli</taxon>
        <taxon>Bacillales</taxon>
        <taxon>Paenibacillaceae</taxon>
        <taxon>Brevibacillus</taxon>
    </lineage>
</organism>
<comment type="caution">
    <text evidence="2">The sequence shown here is derived from an EMBL/GenBank/DDBJ whole genome shotgun (WGS) entry which is preliminary data.</text>
</comment>
<evidence type="ECO:0000313" key="1">
    <source>
        <dbReference type="EMBL" id="GED67981.1"/>
    </source>
</evidence>
<dbReference type="STRING" id="54915.ADS79_01565"/>
<protein>
    <submittedName>
        <fullName evidence="2">Uncharacterized protein</fullName>
    </submittedName>
</protein>
<accession>A0A0K9Z0M2</accession>
<dbReference type="Proteomes" id="UP000036834">
    <property type="component" value="Unassembled WGS sequence"/>
</dbReference>
<dbReference type="OrthoDB" id="2528990at2"/>
<dbReference type="RefSeq" id="WP_049736655.1">
    <property type="nucleotide sequence ID" value="NZ_BJON01000006.1"/>
</dbReference>
<dbReference type="Proteomes" id="UP000319578">
    <property type="component" value="Unassembled WGS sequence"/>
</dbReference>
<keyword evidence="4" id="KW-1185">Reference proteome</keyword>
<evidence type="ECO:0000313" key="3">
    <source>
        <dbReference type="Proteomes" id="UP000036834"/>
    </source>
</evidence>
<evidence type="ECO:0000313" key="2">
    <source>
        <dbReference type="EMBL" id="KNB74412.1"/>
    </source>
</evidence>
<reference evidence="1 4" key="3">
    <citation type="submission" date="2019-06" db="EMBL/GenBank/DDBJ databases">
        <title>Whole genome shotgun sequence of Brevibacillus reuszeri NBRC 15719.</title>
        <authorList>
            <person name="Hosoyama A."/>
            <person name="Uohara A."/>
            <person name="Ohji S."/>
            <person name="Ichikawa N."/>
        </authorList>
    </citation>
    <scope>NUCLEOTIDE SEQUENCE [LARGE SCALE GENOMIC DNA]</scope>
    <source>
        <strain evidence="1 4">NBRC 15719</strain>
    </source>
</reference>
<evidence type="ECO:0000313" key="4">
    <source>
        <dbReference type="Proteomes" id="UP000319578"/>
    </source>
</evidence>
<dbReference type="AlphaFoldDB" id="A0A0K9Z0M2"/>
<sequence>MGQRANLIVVRGNTYDLYYSHWCANTLPKDLFWGEQYAIQFIEMQTRVDESGWLDDVWAEGGAVLDVDKKKIVFYGGEDILYNIPLRISI</sequence>
<proteinExistence type="predicted"/>